<dbReference type="SUPFAM" id="SSF143113">
    <property type="entry name" value="NAP-like"/>
    <property type="match status" value="1"/>
</dbReference>
<reference evidence="4" key="1">
    <citation type="submission" date="2025-08" db="UniProtKB">
        <authorList>
            <consortium name="Ensembl"/>
        </authorList>
    </citation>
    <scope>IDENTIFICATION</scope>
</reference>
<accession>A0A8C9AB21</accession>
<reference evidence="4" key="2">
    <citation type="submission" date="2025-09" db="UniProtKB">
        <authorList>
            <consortium name="Ensembl"/>
        </authorList>
    </citation>
    <scope>IDENTIFICATION</scope>
</reference>
<dbReference type="AlphaFoldDB" id="A0A8C9AB21"/>
<feature type="compositionally biased region" description="Polar residues" evidence="3">
    <location>
        <begin position="35"/>
        <end position="45"/>
    </location>
</feature>
<dbReference type="GO" id="GO:0006334">
    <property type="term" value="P:nucleosome assembly"/>
    <property type="evidence" value="ECO:0007669"/>
    <property type="project" value="InterPro"/>
</dbReference>
<dbReference type="GeneTree" id="ENSGT00940000166162"/>
<dbReference type="GO" id="GO:0005634">
    <property type="term" value="C:nucleus"/>
    <property type="evidence" value="ECO:0007669"/>
    <property type="project" value="InterPro"/>
</dbReference>
<evidence type="ECO:0000313" key="5">
    <source>
        <dbReference type="Proteomes" id="UP000694414"/>
    </source>
</evidence>
<dbReference type="PANTHER" id="PTHR11875">
    <property type="entry name" value="TESTIS-SPECIFIC Y-ENCODED PROTEIN"/>
    <property type="match status" value="1"/>
</dbReference>
<evidence type="ECO:0000256" key="1">
    <source>
        <dbReference type="ARBA" id="ARBA00009947"/>
    </source>
</evidence>
<evidence type="ECO:0000256" key="3">
    <source>
        <dbReference type="SAM" id="MobiDB-lite"/>
    </source>
</evidence>
<dbReference type="FunFam" id="3.30.1120.90:FF:000002">
    <property type="entry name" value="Testis-specific Y-encoded-like protein 2"/>
    <property type="match status" value="1"/>
</dbReference>
<protein>
    <submittedName>
        <fullName evidence="4">TSPY like 6</fullName>
    </submittedName>
</protein>
<feature type="compositionally biased region" description="Polar residues" evidence="3">
    <location>
        <begin position="1"/>
        <end position="17"/>
    </location>
</feature>
<dbReference type="InterPro" id="IPR037231">
    <property type="entry name" value="NAP-like_sf"/>
</dbReference>
<feature type="region of interest" description="Disordered" evidence="3">
    <location>
        <begin position="1"/>
        <end position="106"/>
    </location>
</feature>
<dbReference type="Proteomes" id="UP000694414">
    <property type="component" value="Unplaced"/>
</dbReference>
<dbReference type="Ensembl" id="ENSPSMT00000035945.1">
    <property type="protein sequence ID" value="ENSPSMP00000031143.1"/>
    <property type="gene ID" value="ENSPSMG00000021607.1"/>
</dbReference>
<proteinExistence type="inferred from homology"/>
<sequence length="405" mass="45788">RSTFSRVSREAPSSQHSLLPPCLRRAPGDPGPHQYLSSRDGTEATQVMAETGEGSLETVALPPPQLLGEGGVARDAADSGHTPQIRVGGGRVAVGAGQEEAPPPTEGLEAASALKTCGAERLWSEVMVGAKEEDVKSEKCATLSAATDDEERAEVAEIEGVKENEVVEDPMEVEEKPAGEEIEVVEENRVVEEVKEEAGPWPLNVALRMDPLEAILAFQQLEHKFGRMRRHYLERRNYIIQNIPGFWMTAFRNHPQSSPMIRGQDAEMLRCITNLEVKELRHPRIGCKFKFFFQRNPYFRNKLIVKEYELRSSSRVVSLSTPIIWRRGHEPQSFISRNQDLVCSFFTWFSDHSLPESDRIAEIIKEDLWPNPLQYYLLREGVCRPRHRPIREPVQIPRPFGFQSS</sequence>
<dbReference type="Pfam" id="PF00956">
    <property type="entry name" value="NAP"/>
    <property type="match status" value="1"/>
</dbReference>
<organism evidence="4 5">
    <name type="scientific">Prolemur simus</name>
    <name type="common">Greater bamboo lemur</name>
    <name type="synonym">Hapalemur simus</name>
    <dbReference type="NCBI Taxonomy" id="1328070"/>
    <lineage>
        <taxon>Eukaryota</taxon>
        <taxon>Metazoa</taxon>
        <taxon>Chordata</taxon>
        <taxon>Craniata</taxon>
        <taxon>Vertebrata</taxon>
        <taxon>Euteleostomi</taxon>
        <taxon>Mammalia</taxon>
        <taxon>Eutheria</taxon>
        <taxon>Euarchontoglires</taxon>
        <taxon>Primates</taxon>
        <taxon>Strepsirrhini</taxon>
        <taxon>Lemuriformes</taxon>
        <taxon>Lemuridae</taxon>
        <taxon>Prolemur</taxon>
    </lineage>
</organism>
<gene>
    <name evidence="4" type="primary">TSPYL6</name>
</gene>
<evidence type="ECO:0000256" key="2">
    <source>
        <dbReference type="RuleBase" id="RU003876"/>
    </source>
</evidence>
<comment type="similarity">
    <text evidence="1 2">Belongs to the nucleosome assembly protein (NAP) family.</text>
</comment>
<dbReference type="InterPro" id="IPR002164">
    <property type="entry name" value="NAP_family"/>
</dbReference>
<evidence type="ECO:0000313" key="4">
    <source>
        <dbReference type="Ensembl" id="ENSPSMP00000031143.1"/>
    </source>
</evidence>
<keyword evidence="5" id="KW-1185">Reference proteome</keyword>
<name>A0A8C9AB21_PROSS</name>
<dbReference type="Gene3D" id="3.30.1120.90">
    <property type="entry name" value="Nucleosome assembly protein"/>
    <property type="match status" value="1"/>
</dbReference>